<dbReference type="SUPFAM" id="SSF52402">
    <property type="entry name" value="Adenine nucleotide alpha hydrolases-like"/>
    <property type="match status" value="1"/>
</dbReference>
<protein>
    <recommendedName>
        <fullName evidence="3">UspA domain-containing protein</fullName>
    </recommendedName>
</protein>
<dbReference type="RefSeq" id="WP_057932455.1">
    <property type="nucleotide sequence ID" value="NZ_LMZQ01000006.1"/>
</dbReference>
<reference evidence="1 2" key="1">
    <citation type="submission" date="2015-11" db="EMBL/GenBank/DDBJ databases">
        <title>Sequence of Pedobacter ginsenosidimutans.</title>
        <authorList>
            <person name="Carson E."/>
            <person name="Keyser V."/>
            <person name="Newman J."/>
            <person name="Miller J."/>
        </authorList>
    </citation>
    <scope>NUCLEOTIDE SEQUENCE [LARGE SCALE GENOMIC DNA]</scope>
    <source>
        <strain evidence="1 2">KACC 14530</strain>
    </source>
</reference>
<dbReference type="STRING" id="687842.ASU31_11480"/>
<comment type="caution">
    <text evidence="1">The sequence shown here is derived from an EMBL/GenBank/DDBJ whole genome shotgun (WGS) entry which is preliminary data.</text>
</comment>
<organism evidence="1 2">
    <name type="scientific">Pedobacter ginsenosidimutans</name>
    <dbReference type="NCBI Taxonomy" id="687842"/>
    <lineage>
        <taxon>Bacteria</taxon>
        <taxon>Pseudomonadati</taxon>
        <taxon>Bacteroidota</taxon>
        <taxon>Sphingobacteriia</taxon>
        <taxon>Sphingobacteriales</taxon>
        <taxon>Sphingobacteriaceae</taxon>
        <taxon>Pedobacter</taxon>
    </lineage>
</organism>
<dbReference type="AlphaFoldDB" id="A0A0T5VQG5"/>
<gene>
    <name evidence="1" type="ORF">ASU31_11480</name>
</gene>
<keyword evidence="2" id="KW-1185">Reference proteome</keyword>
<proteinExistence type="predicted"/>
<evidence type="ECO:0008006" key="3">
    <source>
        <dbReference type="Google" id="ProtNLM"/>
    </source>
</evidence>
<dbReference type="EMBL" id="LMZQ01000006">
    <property type="protein sequence ID" value="KRT16114.1"/>
    <property type="molecule type" value="Genomic_DNA"/>
</dbReference>
<dbReference type="OrthoDB" id="893860at2"/>
<dbReference type="Proteomes" id="UP000051950">
    <property type="component" value="Unassembled WGS sequence"/>
</dbReference>
<name>A0A0T5VQG5_9SPHI</name>
<sequence>MKTVLVPTDFKLESIKIIDALVQHQKNETLNIIFVHAFKLSDSITDMLMLSRRSRDYENVSNEFYQQINQAKAKYPSQINAIGIEYFYGSTVAAFKNFIEAFDVERIAYLKEYNFTPINKYSIDPKILTERAGCEVIQLNTLTVHASENLIDTKIHETQLQEANA</sequence>
<evidence type="ECO:0000313" key="1">
    <source>
        <dbReference type="EMBL" id="KRT16114.1"/>
    </source>
</evidence>
<accession>A0A0T5VQG5</accession>
<evidence type="ECO:0000313" key="2">
    <source>
        <dbReference type="Proteomes" id="UP000051950"/>
    </source>
</evidence>